<feature type="transmembrane region" description="Helical" evidence="5">
    <location>
        <begin position="200"/>
        <end position="217"/>
    </location>
</feature>
<name>A0ABP3RIS9_9CAUL</name>
<evidence type="ECO:0000259" key="6">
    <source>
        <dbReference type="Pfam" id="PF04932"/>
    </source>
</evidence>
<comment type="subcellular location">
    <subcellularLocation>
        <location evidence="1">Membrane</location>
        <topology evidence="1">Multi-pass membrane protein</topology>
    </subcellularLocation>
</comment>
<feature type="transmembrane region" description="Helical" evidence="5">
    <location>
        <begin position="153"/>
        <end position="174"/>
    </location>
</feature>
<feature type="domain" description="O-antigen ligase-related" evidence="6">
    <location>
        <begin position="237"/>
        <end position="380"/>
    </location>
</feature>
<dbReference type="EMBL" id="BAAAGA010000001">
    <property type="protein sequence ID" value="GAA0611211.1"/>
    <property type="molecule type" value="Genomic_DNA"/>
</dbReference>
<feature type="transmembrane region" description="Helical" evidence="5">
    <location>
        <begin position="126"/>
        <end position="146"/>
    </location>
</feature>
<keyword evidence="4 5" id="KW-0472">Membrane</keyword>
<feature type="transmembrane region" description="Helical" evidence="5">
    <location>
        <begin position="372"/>
        <end position="388"/>
    </location>
</feature>
<dbReference type="InterPro" id="IPR051533">
    <property type="entry name" value="WaaL-like"/>
</dbReference>
<evidence type="ECO:0000256" key="4">
    <source>
        <dbReference type="ARBA" id="ARBA00023136"/>
    </source>
</evidence>
<dbReference type="PANTHER" id="PTHR37422">
    <property type="entry name" value="TEICHURONIC ACID BIOSYNTHESIS PROTEIN TUAE"/>
    <property type="match status" value="1"/>
</dbReference>
<evidence type="ECO:0000256" key="2">
    <source>
        <dbReference type="ARBA" id="ARBA00022692"/>
    </source>
</evidence>
<sequence>MIQKNHFSLKDWIPASLATIILLVVAFVFGGASRQHELRLALVELVALPTLTLAIFALTRSSAPNRGNTLAFSVLAAVVLLPIVQLAPLPPQIWTILPGRQEMVLAQELAGVPPGWSTLSLTPDRTWRSALALLPPVAMFLAVLSADRRTRHTLALLLLGVTAVSILLGAAQLASGGNRLYPWRTTDAGHVVGFFANRNHLATLCLASIPFAFVLGARASRNRQANSRIWLWIFGLAIGLAIVALGVIRSRAGIILAGPVIGAGLLAAWVATDRGRPKPVVLVMTGASVIAVVLISIFALAPLLERFDTGGAGEARFDNWPIVLAASDTFLPLGSGLGSFDSVFRSVEPMATLDGTFFNQAHNDYLETWLEAGWLGAGIIVLFLIWYARRSWTAWRSGAGLDRDLQRASSIAIGVILVHSLADYPLRTVAISTLFAMAAALLELARTSGGQQPAHRTRRQRT</sequence>
<evidence type="ECO:0000313" key="8">
    <source>
        <dbReference type="Proteomes" id="UP001501352"/>
    </source>
</evidence>
<dbReference type="RefSeq" id="WP_343789180.1">
    <property type="nucleotide sequence ID" value="NZ_BAAAGA010000001.1"/>
</dbReference>
<proteinExistence type="predicted"/>
<accession>A0ABP3RIS9</accession>
<dbReference type="PANTHER" id="PTHR37422:SF13">
    <property type="entry name" value="LIPOPOLYSACCHARIDE BIOSYNTHESIS PROTEIN PA4999-RELATED"/>
    <property type="match status" value="1"/>
</dbReference>
<evidence type="ECO:0000256" key="5">
    <source>
        <dbReference type="SAM" id="Phobius"/>
    </source>
</evidence>
<feature type="transmembrane region" description="Helical" evidence="5">
    <location>
        <begin position="254"/>
        <end position="272"/>
    </location>
</feature>
<feature type="transmembrane region" description="Helical" evidence="5">
    <location>
        <begin position="12"/>
        <end position="32"/>
    </location>
</feature>
<feature type="transmembrane region" description="Helical" evidence="5">
    <location>
        <begin position="229"/>
        <end position="248"/>
    </location>
</feature>
<feature type="transmembrane region" description="Helical" evidence="5">
    <location>
        <begin position="70"/>
        <end position="89"/>
    </location>
</feature>
<dbReference type="Proteomes" id="UP001501352">
    <property type="component" value="Unassembled WGS sequence"/>
</dbReference>
<dbReference type="InterPro" id="IPR007016">
    <property type="entry name" value="O-antigen_ligase-rel_domated"/>
</dbReference>
<feature type="transmembrane region" description="Helical" evidence="5">
    <location>
        <begin position="38"/>
        <end position="58"/>
    </location>
</feature>
<organism evidence="7 8">
    <name type="scientific">Brevundimonas kwangchunensis</name>
    <dbReference type="NCBI Taxonomy" id="322163"/>
    <lineage>
        <taxon>Bacteria</taxon>
        <taxon>Pseudomonadati</taxon>
        <taxon>Pseudomonadota</taxon>
        <taxon>Alphaproteobacteria</taxon>
        <taxon>Caulobacterales</taxon>
        <taxon>Caulobacteraceae</taxon>
        <taxon>Brevundimonas</taxon>
    </lineage>
</organism>
<gene>
    <name evidence="7" type="ORF">GCM10009422_02610</name>
</gene>
<evidence type="ECO:0000313" key="7">
    <source>
        <dbReference type="EMBL" id="GAA0611211.1"/>
    </source>
</evidence>
<reference evidence="8" key="1">
    <citation type="journal article" date="2019" name="Int. J. Syst. Evol. Microbiol.">
        <title>The Global Catalogue of Microorganisms (GCM) 10K type strain sequencing project: providing services to taxonomists for standard genome sequencing and annotation.</title>
        <authorList>
            <consortium name="The Broad Institute Genomics Platform"/>
            <consortium name="The Broad Institute Genome Sequencing Center for Infectious Disease"/>
            <person name="Wu L."/>
            <person name="Ma J."/>
        </authorList>
    </citation>
    <scope>NUCLEOTIDE SEQUENCE [LARGE SCALE GENOMIC DNA]</scope>
    <source>
        <strain evidence="8">JCM 12928</strain>
    </source>
</reference>
<keyword evidence="8" id="KW-1185">Reference proteome</keyword>
<evidence type="ECO:0000256" key="1">
    <source>
        <dbReference type="ARBA" id="ARBA00004141"/>
    </source>
</evidence>
<feature type="transmembrane region" description="Helical" evidence="5">
    <location>
        <begin position="279"/>
        <end position="301"/>
    </location>
</feature>
<dbReference type="Pfam" id="PF04932">
    <property type="entry name" value="Wzy_C"/>
    <property type="match status" value="1"/>
</dbReference>
<keyword evidence="3 5" id="KW-1133">Transmembrane helix</keyword>
<evidence type="ECO:0000256" key="3">
    <source>
        <dbReference type="ARBA" id="ARBA00022989"/>
    </source>
</evidence>
<protein>
    <recommendedName>
        <fullName evidence="6">O-antigen ligase-related domain-containing protein</fullName>
    </recommendedName>
</protein>
<comment type="caution">
    <text evidence="7">The sequence shown here is derived from an EMBL/GenBank/DDBJ whole genome shotgun (WGS) entry which is preliminary data.</text>
</comment>
<keyword evidence="2 5" id="KW-0812">Transmembrane</keyword>